<dbReference type="RefSeq" id="XP_053578226.1">
    <property type="nucleotide sequence ID" value="XM_053734660.1"/>
</dbReference>
<evidence type="ECO:0000313" key="2">
    <source>
        <dbReference type="Proteomes" id="UP000483820"/>
    </source>
</evidence>
<dbReference type="CTD" id="78777390"/>
<organism evidence="1 2">
    <name type="scientific">Caenorhabditis remanei</name>
    <name type="common">Caenorhabditis vulgaris</name>
    <dbReference type="NCBI Taxonomy" id="31234"/>
    <lineage>
        <taxon>Eukaryota</taxon>
        <taxon>Metazoa</taxon>
        <taxon>Ecdysozoa</taxon>
        <taxon>Nematoda</taxon>
        <taxon>Chromadorea</taxon>
        <taxon>Rhabditida</taxon>
        <taxon>Rhabditina</taxon>
        <taxon>Rhabditomorpha</taxon>
        <taxon>Rhabditoidea</taxon>
        <taxon>Rhabditidae</taxon>
        <taxon>Peloderinae</taxon>
        <taxon>Caenorhabditis</taxon>
    </lineage>
</organism>
<dbReference type="KEGG" id="crq:GCK72_022109"/>
<name>A0A6A5FSY2_CAERE</name>
<sequence>MTPYLSGNFEGYTTRKQRNATTEWDVEEDFIHPPEIERRAPTRKIRLGESKEQQVKVSVPAKPSMQPGLEDFKTGILLFKTSGDNYGSGDIHKKVTKVLQPSKF</sequence>
<gene>
    <name evidence="1" type="ORF">GCK72_022109</name>
</gene>
<reference evidence="1 2" key="1">
    <citation type="submission" date="2019-12" db="EMBL/GenBank/DDBJ databases">
        <title>Chromosome-level assembly of the Caenorhabditis remanei genome.</title>
        <authorList>
            <person name="Teterina A.A."/>
            <person name="Willis J.H."/>
            <person name="Phillips P.C."/>
        </authorList>
    </citation>
    <scope>NUCLEOTIDE SEQUENCE [LARGE SCALE GENOMIC DNA]</scope>
    <source>
        <strain evidence="1 2">PX506</strain>
        <tissue evidence="1">Whole organism</tissue>
    </source>
</reference>
<dbReference type="EMBL" id="WUAV01000006">
    <property type="protein sequence ID" value="KAF1745662.1"/>
    <property type="molecule type" value="Genomic_DNA"/>
</dbReference>
<accession>A0A6A5FSY2</accession>
<comment type="caution">
    <text evidence="1">The sequence shown here is derived from an EMBL/GenBank/DDBJ whole genome shotgun (WGS) entry which is preliminary data.</text>
</comment>
<dbReference type="GeneID" id="78777390"/>
<protein>
    <submittedName>
        <fullName evidence="1">Uncharacterized protein</fullName>
    </submittedName>
</protein>
<dbReference type="Proteomes" id="UP000483820">
    <property type="component" value="Chromosome X"/>
</dbReference>
<proteinExistence type="predicted"/>
<dbReference type="AlphaFoldDB" id="A0A6A5FSY2"/>
<evidence type="ECO:0000313" key="1">
    <source>
        <dbReference type="EMBL" id="KAF1745662.1"/>
    </source>
</evidence>